<accession>D9QHB4</accession>
<keyword evidence="2" id="KW-1185">Reference proteome</keyword>
<organism evidence="1 2">
    <name type="scientific">Brevundimonas subvibrioides (strain ATCC 15264 / DSM 4735 / LMG 14903 / NBRC 16000 / CB 81)</name>
    <name type="common">Caulobacter subvibrioides</name>
    <dbReference type="NCBI Taxonomy" id="633149"/>
    <lineage>
        <taxon>Bacteria</taxon>
        <taxon>Pseudomonadati</taxon>
        <taxon>Pseudomonadota</taxon>
        <taxon>Alphaproteobacteria</taxon>
        <taxon>Caulobacterales</taxon>
        <taxon>Caulobacteraceae</taxon>
        <taxon>Brevundimonas</taxon>
    </lineage>
</organism>
<dbReference type="EMBL" id="CP002102">
    <property type="protein sequence ID" value="ADL01080.1"/>
    <property type="molecule type" value="Genomic_DNA"/>
</dbReference>
<gene>
    <name evidence="1" type="ordered locus">Bresu_1769</name>
</gene>
<dbReference type="KEGG" id="bsb:Bresu_1769"/>
<name>D9QHB4_BRESC</name>
<proteinExistence type="predicted"/>
<evidence type="ECO:0000313" key="2">
    <source>
        <dbReference type="Proteomes" id="UP000002696"/>
    </source>
</evidence>
<evidence type="ECO:0000313" key="1">
    <source>
        <dbReference type="EMBL" id="ADL01080.1"/>
    </source>
</evidence>
<dbReference type="Proteomes" id="UP000002696">
    <property type="component" value="Chromosome"/>
</dbReference>
<dbReference type="RefSeq" id="WP_013269182.1">
    <property type="nucleotide sequence ID" value="NC_014375.1"/>
</dbReference>
<protein>
    <submittedName>
        <fullName evidence="1">Uncharacterized protein</fullName>
    </submittedName>
</protein>
<reference evidence="2" key="1">
    <citation type="journal article" date="2011" name="J. Bacteriol.">
        <title>Genome sequences of eight morphologically diverse alphaproteobacteria.</title>
        <authorList>
            <consortium name="US DOE Joint Genome Institute"/>
            <person name="Brown P.J."/>
            <person name="Kysela D.T."/>
            <person name="Buechlein A."/>
            <person name="Hemmerich C."/>
            <person name="Brun Y.V."/>
        </authorList>
    </citation>
    <scope>NUCLEOTIDE SEQUENCE [LARGE SCALE GENOMIC DNA]</scope>
    <source>
        <strain evidence="2">ATCC 15264 / DSM 4735 / LMG 14903 / NBRC 16000 / CB 81</strain>
    </source>
</reference>
<dbReference type="AlphaFoldDB" id="D9QHB4"/>
<sequence>MSGALSLAVLAGCDQVSPPQSLALPTPGASLLFRVRDGAFSQPTLELTLINRAGRLRSYVGDIEPMGPPANLYLTADDWVVLIIGKDIAMFDIDADRKPRAIPAEHRPRAATSSWTYVGLVLPREDGQLGIFSPTDLERYGHHG</sequence>
<dbReference type="BioCyc" id="BSUB633149:G1GM8-1762-MONOMER"/>
<dbReference type="HOGENOM" id="CLU_1792793_0_0_5"/>
<dbReference type="InParanoid" id="D9QHB4"/>